<dbReference type="Pfam" id="PF13412">
    <property type="entry name" value="HTH_24"/>
    <property type="match status" value="1"/>
</dbReference>
<evidence type="ECO:0000313" key="3">
    <source>
        <dbReference type="Proteomes" id="UP000077339"/>
    </source>
</evidence>
<dbReference type="Gene3D" id="3.30.420.40">
    <property type="match status" value="2"/>
</dbReference>
<dbReference type="CDD" id="cd00090">
    <property type="entry name" value="HTH_ARSR"/>
    <property type="match status" value="1"/>
</dbReference>
<dbReference type="InterPro" id="IPR000600">
    <property type="entry name" value="ROK"/>
</dbReference>
<evidence type="ECO:0008006" key="4">
    <source>
        <dbReference type="Google" id="ProtNLM"/>
    </source>
</evidence>
<dbReference type="OrthoDB" id="37575at2"/>
<dbReference type="InterPro" id="IPR011991">
    <property type="entry name" value="ArsR-like_HTH"/>
</dbReference>
<protein>
    <recommendedName>
        <fullName evidence="4">ArsR family transcriptional regulator</fullName>
    </recommendedName>
</protein>
<name>A0A176JZX5_9BACT</name>
<dbReference type="InterPro" id="IPR043129">
    <property type="entry name" value="ATPase_NBD"/>
</dbReference>
<gene>
    <name evidence="2" type="ORF">AT15_02025</name>
</gene>
<dbReference type="AlphaFoldDB" id="A0A176JZX5"/>
<dbReference type="PATRIC" id="fig|1453497.3.peg.403"/>
<dbReference type="SUPFAM" id="SSF46785">
    <property type="entry name" value="Winged helix' DNA-binding domain"/>
    <property type="match status" value="1"/>
</dbReference>
<evidence type="ECO:0000313" key="2">
    <source>
        <dbReference type="EMBL" id="OAA29474.1"/>
    </source>
</evidence>
<dbReference type="SUPFAM" id="SSF53067">
    <property type="entry name" value="Actin-like ATPase domain"/>
    <property type="match status" value="1"/>
</dbReference>
<comment type="similarity">
    <text evidence="1">Belongs to the ROK (NagC/XylR) family.</text>
</comment>
<dbReference type="RefSeq" id="WP_068348165.1">
    <property type="nucleotide sequence ID" value="NZ_JFHK01000018.1"/>
</dbReference>
<reference evidence="2 3" key="1">
    <citation type="submission" date="2014-02" db="EMBL/GenBank/DDBJ databases">
        <title>Kosmotoga genome sequencing.</title>
        <authorList>
            <person name="Pollo S.M."/>
            <person name="Charchuk R."/>
            <person name="Nesbo C.L."/>
        </authorList>
    </citation>
    <scope>NUCLEOTIDE SEQUENCE [LARGE SCALE GENOMIC DNA]</scope>
    <source>
        <strain evidence="2 3">S304</strain>
    </source>
</reference>
<evidence type="ECO:0000256" key="1">
    <source>
        <dbReference type="ARBA" id="ARBA00006479"/>
    </source>
</evidence>
<organism evidence="2 3">
    <name type="scientific">Kosmotoga arenicorallina S304</name>
    <dbReference type="NCBI Taxonomy" id="1453497"/>
    <lineage>
        <taxon>Bacteria</taxon>
        <taxon>Thermotogati</taxon>
        <taxon>Thermotogota</taxon>
        <taxon>Thermotogae</taxon>
        <taxon>Kosmotogales</taxon>
        <taxon>Kosmotogaceae</taxon>
        <taxon>Kosmotoga</taxon>
    </lineage>
</organism>
<comment type="caution">
    <text evidence="2">The sequence shown here is derived from an EMBL/GenBank/DDBJ whole genome shotgun (WGS) entry which is preliminary data.</text>
</comment>
<dbReference type="STRING" id="1453497.AT15_02025"/>
<dbReference type="Pfam" id="PF00480">
    <property type="entry name" value="ROK"/>
    <property type="match status" value="1"/>
</dbReference>
<dbReference type="InterPro" id="IPR036390">
    <property type="entry name" value="WH_DNA-bd_sf"/>
</dbReference>
<dbReference type="Proteomes" id="UP000077339">
    <property type="component" value="Unassembled WGS sequence"/>
</dbReference>
<accession>A0A176JZX5</accession>
<dbReference type="PANTHER" id="PTHR18964">
    <property type="entry name" value="ROK (REPRESSOR, ORF, KINASE) FAMILY"/>
    <property type="match status" value="1"/>
</dbReference>
<dbReference type="InterPro" id="IPR036388">
    <property type="entry name" value="WH-like_DNA-bd_sf"/>
</dbReference>
<keyword evidence="3" id="KW-1185">Reference proteome</keyword>
<dbReference type="EMBL" id="JFHK01000018">
    <property type="protein sequence ID" value="OAA29474.1"/>
    <property type="molecule type" value="Genomic_DNA"/>
</dbReference>
<dbReference type="PANTHER" id="PTHR18964:SF149">
    <property type="entry name" value="BIFUNCTIONAL UDP-N-ACETYLGLUCOSAMINE 2-EPIMERASE_N-ACETYLMANNOSAMINE KINASE"/>
    <property type="match status" value="1"/>
</dbReference>
<dbReference type="Gene3D" id="1.10.10.10">
    <property type="entry name" value="Winged helix-like DNA-binding domain superfamily/Winged helix DNA-binding domain"/>
    <property type="match status" value="1"/>
</dbReference>
<proteinExistence type="inferred from homology"/>
<sequence>MSSRPEDLRVRNTSKIVKTLIINPNLSRVELARILNLTKTTVSSIINKLISLGIVEEIEKDNSGSIGKSPVPLKIRSDAASVIGIGLERKDTSGVLLNPDGKVLESIIVHESNRKKEAAAKNLLKVIEIMLSKAREHGIEPNAIGIGAPGPIDEKVGVIYSPSGLPDWENFNVVQIAQETFKKKTYLINDADGGALAERFFGNGKELNSFVDIFFDEGIGCGIVLNGEIYRGAFGYSGEFDYLAFLGKVIGKGEEYFSLEKVLSELRIFLGKNQHQLGSVDIKEYLENSENMEAKKRFEEIYTELGRIASIISNLIGPEAVIVSGRMIELGDLFMKPFKNVFFKLQFGREKKVRLIKGAFPQNITYAIGAATNALLNHVIEKSIT</sequence>